<sequence>MWRALLLVSLALCASESIWPIQNRILQLRTAAPRSDSPPSYMVHLYNRYRKGRMPYSAANTVRSFFRHQAK</sequence>
<dbReference type="AlphaFoldDB" id="A0AAV4QII7"/>
<keyword evidence="1" id="KW-0732">Signal</keyword>
<gene>
    <name evidence="2" type="ORF">CEXT_173871</name>
</gene>
<evidence type="ECO:0000313" key="2">
    <source>
        <dbReference type="EMBL" id="GIY08037.1"/>
    </source>
</evidence>
<dbReference type="Proteomes" id="UP001054945">
    <property type="component" value="Unassembled WGS sequence"/>
</dbReference>
<name>A0AAV4QII7_CAEEX</name>
<accession>A0AAV4QII7</accession>
<protein>
    <submittedName>
        <fullName evidence="2">Uncharacterized protein</fullName>
    </submittedName>
</protein>
<proteinExistence type="predicted"/>
<organism evidence="2 3">
    <name type="scientific">Caerostris extrusa</name>
    <name type="common">Bark spider</name>
    <name type="synonym">Caerostris bankana</name>
    <dbReference type="NCBI Taxonomy" id="172846"/>
    <lineage>
        <taxon>Eukaryota</taxon>
        <taxon>Metazoa</taxon>
        <taxon>Ecdysozoa</taxon>
        <taxon>Arthropoda</taxon>
        <taxon>Chelicerata</taxon>
        <taxon>Arachnida</taxon>
        <taxon>Araneae</taxon>
        <taxon>Araneomorphae</taxon>
        <taxon>Entelegynae</taxon>
        <taxon>Araneoidea</taxon>
        <taxon>Araneidae</taxon>
        <taxon>Caerostris</taxon>
    </lineage>
</organism>
<feature type="signal peptide" evidence="1">
    <location>
        <begin position="1"/>
        <end position="20"/>
    </location>
</feature>
<feature type="chain" id="PRO_5043484086" evidence="1">
    <location>
        <begin position="21"/>
        <end position="71"/>
    </location>
</feature>
<keyword evidence="3" id="KW-1185">Reference proteome</keyword>
<comment type="caution">
    <text evidence="2">The sequence shown here is derived from an EMBL/GenBank/DDBJ whole genome shotgun (WGS) entry which is preliminary data.</text>
</comment>
<evidence type="ECO:0000313" key="3">
    <source>
        <dbReference type="Proteomes" id="UP001054945"/>
    </source>
</evidence>
<evidence type="ECO:0000256" key="1">
    <source>
        <dbReference type="SAM" id="SignalP"/>
    </source>
</evidence>
<reference evidence="2 3" key="1">
    <citation type="submission" date="2021-06" db="EMBL/GenBank/DDBJ databases">
        <title>Caerostris extrusa draft genome.</title>
        <authorList>
            <person name="Kono N."/>
            <person name="Arakawa K."/>
        </authorList>
    </citation>
    <scope>NUCLEOTIDE SEQUENCE [LARGE SCALE GENOMIC DNA]</scope>
</reference>
<dbReference type="EMBL" id="BPLR01006191">
    <property type="protein sequence ID" value="GIY08037.1"/>
    <property type="molecule type" value="Genomic_DNA"/>
</dbReference>